<keyword evidence="2" id="KW-1185">Reference proteome</keyword>
<dbReference type="AlphaFoldDB" id="A0AAD5QWQ7"/>
<comment type="caution">
    <text evidence="1">The sequence shown here is derived from an EMBL/GenBank/DDBJ whole genome shotgun (WGS) entry which is preliminary data.</text>
</comment>
<dbReference type="Proteomes" id="UP001196413">
    <property type="component" value="Unassembled WGS sequence"/>
</dbReference>
<proteinExistence type="predicted"/>
<evidence type="ECO:0000313" key="2">
    <source>
        <dbReference type="Proteomes" id="UP001196413"/>
    </source>
</evidence>
<accession>A0AAD5QWQ7</accession>
<sequence>MYVMEKAIKLSIMGLPYKSIRTQPIARFLQDGYTPWFTKTDRTAFVSKLSNAFIWSINAKIGANDIFIAARVNLDLRERDESAIYVSEPSLLEAETSLRDIGSD</sequence>
<name>A0AAD5QWQ7_PARTN</name>
<organism evidence="1 2">
    <name type="scientific">Parelaphostrongylus tenuis</name>
    <name type="common">Meningeal worm</name>
    <dbReference type="NCBI Taxonomy" id="148309"/>
    <lineage>
        <taxon>Eukaryota</taxon>
        <taxon>Metazoa</taxon>
        <taxon>Ecdysozoa</taxon>
        <taxon>Nematoda</taxon>
        <taxon>Chromadorea</taxon>
        <taxon>Rhabditida</taxon>
        <taxon>Rhabditina</taxon>
        <taxon>Rhabditomorpha</taxon>
        <taxon>Strongyloidea</taxon>
        <taxon>Metastrongylidae</taxon>
        <taxon>Parelaphostrongylus</taxon>
    </lineage>
</organism>
<protein>
    <submittedName>
        <fullName evidence="1">Uncharacterized protein</fullName>
    </submittedName>
</protein>
<dbReference type="EMBL" id="JAHQIW010004522">
    <property type="protein sequence ID" value="KAJ1362711.1"/>
    <property type="molecule type" value="Genomic_DNA"/>
</dbReference>
<evidence type="ECO:0000313" key="1">
    <source>
        <dbReference type="EMBL" id="KAJ1362711.1"/>
    </source>
</evidence>
<gene>
    <name evidence="1" type="ORF">KIN20_022367</name>
</gene>
<reference evidence="1" key="1">
    <citation type="submission" date="2021-06" db="EMBL/GenBank/DDBJ databases">
        <title>Parelaphostrongylus tenuis whole genome reference sequence.</title>
        <authorList>
            <person name="Garwood T.J."/>
            <person name="Larsen P.A."/>
            <person name="Fountain-Jones N.M."/>
            <person name="Garbe J.R."/>
            <person name="Macchietto M.G."/>
            <person name="Kania S.A."/>
            <person name="Gerhold R.W."/>
            <person name="Richards J.E."/>
            <person name="Wolf T.M."/>
        </authorList>
    </citation>
    <scope>NUCLEOTIDE SEQUENCE</scope>
    <source>
        <strain evidence="1">MNPRO001-30</strain>
        <tissue evidence="1">Meninges</tissue>
    </source>
</reference>